<dbReference type="InterPro" id="IPR017136">
    <property type="entry name" value="UCP037205"/>
</dbReference>
<keyword evidence="3" id="KW-1185">Reference proteome</keyword>
<organism evidence="2 3">
    <name type="scientific">Congregibacter variabilis</name>
    <dbReference type="NCBI Taxonomy" id="3081200"/>
    <lineage>
        <taxon>Bacteria</taxon>
        <taxon>Pseudomonadati</taxon>
        <taxon>Pseudomonadota</taxon>
        <taxon>Gammaproteobacteria</taxon>
        <taxon>Cellvibrionales</taxon>
        <taxon>Halieaceae</taxon>
        <taxon>Congregibacter</taxon>
    </lineage>
</organism>
<gene>
    <name evidence="2" type="ORF">R0135_16040</name>
</gene>
<reference evidence="2 3" key="1">
    <citation type="submission" date="2023-10" db="EMBL/GenBank/DDBJ databases">
        <title>Two novel species belonging to the OM43/NOR5 clade.</title>
        <authorList>
            <person name="Park M."/>
        </authorList>
    </citation>
    <scope>NUCLEOTIDE SEQUENCE [LARGE SCALE GENOMIC DNA]</scope>
    <source>
        <strain evidence="2 3">IMCC43200</strain>
    </source>
</reference>
<dbReference type="Pfam" id="PF10013">
    <property type="entry name" value="DUF2256"/>
    <property type="match status" value="1"/>
</dbReference>
<evidence type="ECO:0000313" key="2">
    <source>
        <dbReference type="EMBL" id="WOJ93275.1"/>
    </source>
</evidence>
<protein>
    <submittedName>
        <fullName evidence="2">DUF2256 domain-containing protein</fullName>
    </submittedName>
</protein>
<dbReference type="PANTHER" id="PTHR37463:SF1">
    <property type="entry name" value="DUF2256 DOMAIN-CONTAINING PROTEIN"/>
    <property type="match status" value="1"/>
</dbReference>
<proteinExistence type="predicted"/>
<dbReference type="EMBL" id="CP136864">
    <property type="protein sequence ID" value="WOJ93275.1"/>
    <property type="molecule type" value="Genomic_DNA"/>
</dbReference>
<accession>A0ABZ0I293</accession>
<sequence>MGHRRSSKAPSKGRVQPRKPKPEKICPVCERPFHWRARWKNNWEQIVYCSRRCSGQRGQKAGTLNPAR</sequence>
<dbReference type="Proteomes" id="UP001626537">
    <property type="component" value="Chromosome"/>
</dbReference>
<dbReference type="PANTHER" id="PTHR37463">
    <property type="entry name" value="GSL3115 PROTEIN"/>
    <property type="match status" value="1"/>
</dbReference>
<feature type="region of interest" description="Disordered" evidence="1">
    <location>
        <begin position="1"/>
        <end position="23"/>
    </location>
</feature>
<evidence type="ECO:0000313" key="3">
    <source>
        <dbReference type="Proteomes" id="UP001626537"/>
    </source>
</evidence>
<name>A0ABZ0I293_9GAMM</name>
<dbReference type="RefSeq" id="WP_407347923.1">
    <property type="nucleotide sequence ID" value="NZ_CP136864.1"/>
</dbReference>
<evidence type="ECO:0000256" key="1">
    <source>
        <dbReference type="SAM" id="MobiDB-lite"/>
    </source>
</evidence>